<evidence type="ECO:0000256" key="1">
    <source>
        <dbReference type="ARBA" id="ARBA00008348"/>
    </source>
</evidence>
<comment type="catalytic activity">
    <reaction evidence="4">
        <text>uridine(2605) in 23S rRNA = pseudouridine(2605) in 23S rRNA</text>
        <dbReference type="Rhea" id="RHEA:42520"/>
        <dbReference type="Rhea" id="RHEA-COMP:10095"/>
        <dbReference type="Rhea" id="RHEA-COMP:10096"/>
        <dbReference type="ChEBI" id="CHEBI:65314"/>
        <dbReference type="ChEBI" id="CHEBI:65315"/>
        <dbReference type="EC" id="5.4.99.22"/>
    </reaction>
</comment>
<evidence type="ECO:0000256" key="5">
    <source>
        <dbReference type="ARBA" id="ARBA00037383"/>
    </source>
</evidence>
<dbReference type="GO" id="GO:0001522">
    <property type="term" value="P:pseudouridine synthesis"/>
    <property type="evidence" value="ECO:0007669"/>
    <property type="project" value="InterPro"/>
</dbReference>
<accession>A0A2N5Y2K3</accession>
<dbReference type="InterPro" id="IPR018496">
    <property type="entry name" value="PsdUridine_synth_RsuA/RluB_CS"/>
</dbReference>
<feature type="domain" description="Pseudouridine synthase RsuA/RluA-like" evidence="8">
    <location>
        <begin position="4"/>
        <end position="157"/>
    </location>
</feature>
<dbReference type="AlphaFoldDB" id="A0A2N5Y2K3"/>
<dbReference type="PANTHER" id="PTHR47683">
    <property type="entry name" value="PSEUDOURIDINE SYNTHASE FAMILY PROTEIN-RELATED"/>
    <property type="match status" value="1"/>
</dbReference>
<proteinExistence type="inferred from homology"/>
<name>A0A2N5Y2K3_9GAMM</name>
<dbReference type="InterPro" id="IPR042092">
    <property type="entry name" value="PsdUridine_s_RsuA/RluB/E/F_cat"/>
</dbReference>
<evidence type="ECO:0000256" key="4">
    <source>
        <dbReference type="ARBA" id="ARBA00036944"/>
    </source>
</evidence>
<dbReference type="SUPFAM" id="SSF55120">
    <property type="entry name" value="Pseudouridine synthase"/>
    <property type="match status" value="1"/>
</dbReference>
<protein>
    <recommendedName>
        <fullName evidence="6">Pseudouridine synthase</fullName>
        <ecNumber evidence="6">5.4.99.-</ecNumber>
    </recommendedName>
</protein>
<comment type="caution">
    <text evidence="9">The sequence shown here is derived from an EMBL/GenBank/DDBJ whole genome shotgun (WGS) entry which is preliminary data.</text>
</comment>
<evidence type="ECO:0000256" key="6">
    <source>
        <dbReference type="RuleBase" id="RU003887"/>
    </source>
</evidence>
<evidence type="ECO:0000256" key="2">
    <source>
        <dbReference type="ARBA" id="ARBA00022884"/>
    </source>
</evidence>
<keyword evidence="3 6" id="KW-0413">Isomerase</keyword>
<feature type="compositionally biased region" description="Basic residues" evidence="7">
    <location>
        <begin position="207"/>
        <end position="217"/>
    </location>
</feature>
<evidence type="ECO:0000313" key="10">
    <source>
        <dbReference type="Proteomes" id="UP000234845"/>
    </source>
</evidence>
<dbReference type="EC" id="5.4.99.-" evidence="6"/>
<feature type="region of interest" description="Disordered" evidence="7">
    <location>
        <begin position="188"/>
        <end position="217"/>
    </location>
</feature>
<dbReference type="InterPro" id="IPR006145">
    <property type="entry name" value="PsdUridine_synth_RsuA/RluA"/>
</dbReference>
<dbReference type="Proteomes" id="UP000234845">
    <property type="component" value="Unassembled WGS sequence"/>
</dbReference>
<comment type="similarity">
    <text evidence="1 6">Belongs to the pseudouridine synthase RsuA family.</text>
</comment>
<dbReference type="InterPro" id="IPR050343">
    <property type="entry name" value="RsuA_PseudoU_synthase"/>
</dbReference>
<dbReference type="PANTHER" id="PTHR47683:SF3">
    <property type="entry name" value="RIBOSOMAL LARGE SUBUNIT PSEUDOURIDINE SYNTHASE B"/>
    <property type="match status" value="1"/>
</dbReference>
<dbReference type="Pfam" id="PF00849">
    <property type="entry name" value="PseudoU_synth_2"/>
    <property type="match status" value="1"/>
</dbReference>
<organism evidence="9 10">
    <name type="scientific">Kineobactrum sediminis</name>
    <dbReference type="NCBI Taxonomy" id="1905677"/>
    <lineage>
        <taxon>Bacteria</taxon>
        <taxon>Pseudomonadati</taxon>
        <taxon>Pseudomonadota</taxon>
        <taxon>Gammaproteobacteria</taxon>
        <taxon>Cellvibrionales</taxon>
        <taxon>Halieaceae</taxon>
        <taxon>Kineobactrum</taxon>
    </lineage>
</organism>
<dbReference type="InterPro" id="IPR000748">
    <property type="entry name" value="PsdUridine_synth_RsuA/RluB/E/F"/>
</dbReference>
<dbReference type="InterPro" id="IPR020103">
    <property type="entry name" value="PsdUridine_synth_cat_dom_sf"/>
</dbReference>
<dbReference type="NCBIfam" id="TIGR00093">
    <property type="entry name" value="pseudouridine synthase"/>
    <property type="match status" value="1"/>
</dbReference>
<comment type="function">
    <text evidence="5">Responsible for synthesis of pseudouridine from uracil-2605 in 23S ribosomal RNA.</text>
</comment>
<dbReference type="RefSeq" id="WP_101521091.1">
    <property type="nucleotide sequence ID" value="NZ_PKLZ01000007.1"/>
</dbReference>
<dbReference type="OrthoDB" id="9807213at2"/>
<sequence length="217" mass="24086">MARLILFNKPFKVLSQFSDRDSVGAGSTLVRATLADYLQAPDFRVAGRLDYDSEGLLLLTDDGQLQQQIANPRYKLWKTYQVQVEGKPDARALAQLAGGLQLKDGPTLPARVACIAEPGDLWPRTPPVRRRLSVADSWLEISIQEGRNRQVRRMTAAVGLPTLRLIRRRVGDWTLAGLAPGDHRIITVHRPRTPGIPRPASSTRLSRGARSRKRPGS</sequence>
<gene>
    <name evidence="9" type="ORF">CWI75_08545</name>
</gene>
<dbReference type="EMBL" id="PKLZ01000007">
    <property type="protein sequence ID" value="PLW82623.1"/>
    <property type="molecule type" value="Genomic_DNA"/>
</dbReference>
<dbReference type="GO" id="GO:0006364">
    <property type="term" value="P:rRNA processing"/>
    <property type="evidence" value="ECO:0007669"/>
    <property type="project" value="UniProtKB-ARBA"/>
</dbReference>
<dbReference type="Gene3D" id="3.30.70.1560">
    <property type="entry name" value="Alpha-L RNA-binding motif"/>
    <property type="match status" value="1"/>
</dbReference>
<keyword evidence="10" id="KW-1185">Reference proteome</keyword>
<evidence type="ECO:0000256" key="3">
    <source>
        <dbReference type="ARBA" id="ARBA00023235"/>
    </source>
</evidence>
<evidence type="ECO:0000259" key="8">
    <source>
        <dbReference type="Pfam" id="PF00849"/>
    </source>
</evidence>
<reference evidence="10" key="1">
    <citation type="submission" date="2017-11" db="EMBL/GenBank/DDBJ databases">
        <title>The draft genome sequence of Chromatocurvus sp. F02.</title>
        <authorList>
            <person name="Du Z.-J."/>
            <person name="Chang Y.-Q."/>
        </authorList>
    </citation>
    <scope>NUCLEOTIDE SEQUENCE [LARGE SCALE GENOMIC DNA]</scope>
    <source>
        <strain evidence="10">F02</strain>
    </source>
</reference>
<keyword evidence="2" id="KW-0694">RNA-binding</keyword>
<dbReference type="InterPro" id="IPR020094">
    <property type="entry name" value="TruA/RsuA/RluB/E/F_N"/>
</dbReference>
<evidence type="ECO:0000256" key="7">
    <source>
        <dbReference type="SAM" id="MobiDB-lite"/>
    </source>
</evidence>
<dbReference type="Gene3D" id="3.30.70.580">
    <property type="entry name" value="Pseudouridine synthase I, catalytic domain, N-terminal subdomain"/>
    <property type="match status" value="1"/>
</dbReference>
<evidence type="ECO:0000313" key="9">
    <source>
        <dbReference type="EMBL" id="PLW82623.1"/>
    </source>
</evidence>
<dbReference type="GO" id="GO:0160139">
    <property type="term" value="F:23S rRNA pseudouridine(2605) synthase activity"/>
    <property type="evidence" value="ECO:0007669"/>
    <property type="project" value="UniProtKB-EC"/>
</dbReference>
<dbReference type="GO" id="GO:0003723">
    <property type="term" value="F:RNA binding"/>
    <property type="evidence" value="ECO:0007669"/>
    <property type="project" value="UniProtKB-KW"/>
</dbReference>
<dbReference type="PROSITE" id="PS01149">
    <property type="entry name" value="PSI_RSU"/>
    <property type="match status" value="1"/>
</dbReference>